<gene>
    <name evidence="2" type="ORF">LTR36_005513</name>
</gene>
<evidence type="ECO:0000313" key="2">
    <source>
        <dbReference type="EMBL" id="KAK4543370.1"/>
    </source>
</evidence>
<feature type="domain" description="BTB" evidence="1">
    <location>
        <begin position="142"/>
        <end position="212"/>
    </location>
</feature>
<dbReference type="CDD" id="cd18186">
    <property type="entry name" value="BTB_POZ_ZBTB_KLHL-like"/>
    <property type="match status" value="1"/>
</dbReference>
<dbReference type="InterPro" id="IPR011333">
    <property type="entry name" value="SKP1/BTB/POZ_sf"/>
</dbReference>
<name>A0AAV9JEQ2_9PEZI</name>
<dbReference type="Proteomes" id="UP001324427">
    <property type="component" value="Unassembled WGS sequence"/>
</dbReference>
<protein>
    <recommendedName>
        <fullName evidence="1">BTB domain-containing protein</fullName>
    </recommendedName>
</protein>
<dbReference type="EMBL" id="JAVFHQ010000032">
    <property type="protein sequence ID" value="KAK4543370.1"/>
    <property type="molecule type" value="Genomic_DNA"/>
</dbReference>
<dbReference type="Pfam" id="PF00651">
    <property type="entry name" value="BTB"/>
    <property type="match status" value="1"/>
</dbReference>
<evidence type="ECO:0000259" key="1">
    <source>
        <dbReference type="PROSITE" id="PS50097"/>
    </source>
</evidence>
<dbReference type="InterPro" id="IPR000210">
    <property type="entry name" value="BTB/POZ_dom"/>
</dbReference>
<dbReference type="Gene3D" id="3.30.710.10">
    <property type="entry name" value="Potassium Channel Kv1.1, Chain A"/>
    <property type="match status" value="1"/>
</dbReference>
<keyword evidence="3" id="KW-1185">Reference proteome</keyword>
<dbReference type="PROSITE" id="PS50097">
    <property type="entry name" value="BTB"/>
    <property type="match status" value="1"/>
</dbReference>
<organism evidence="2 3">
    <name type="scientific">Oleoguttula mirabilis</name>
    <dbReference type="NCBI Taxonomy" id="1507867"/>
    <lineage>
        <taxon>Eukaryota</taxon>
        <taxon>Fungi</taxon>
        <taxon>Dikarya</taxon>
        <taxon>Ascomycota</taxon>
        <taxon>Pezizomycotina</taxon>
        <taxon>Dothideomycetes</taxon>
        <taxon>Dothideomycetidae</taxon>
        <taxon>Mycosphaerellales</taxon>
        <taxon>Teratosphaeriaceae</taxon>
        <taxon>Oleoguttula</taxon>
    </lineage>
</organism>
<sequence length="216" mass="24051">MLTEEPSRVFEMWVVWLYTGSLVPFSQPTDGDVRLNTTRLVVDAPLMPGGSARDGPRVEEIELRDAQAWADIDLVRINLFARKYDIPRLEAHALATLVKVNERCNWTASAAAVALAYDALPPDAPMLTYLAENAFECALMKHVATVLIGPTKTEFRVHKEILCCYDSTFFQDALNSSFVEGESQSVWLDSEDEATFGAFLSWLYTGDVALPPTLET</sequence>
<proteinExistence type="predicted"/>
<evidence type="ECO:0000313" key="3">
    <source>
        <dbReference type="Proteomes" id="UP001324427"/>
    </source>
</evidence>
<dbReference type="AlphaFoldDB" id="A0AAV9JEQ2"/>
<accession>A0AAV9JEQ2</accession>
<reference evidence="2 3" key="1">
    <citation type="submission" date="2021-11" db="EMBL/GenBank/DDBJ databases">
        <title>Black yeast isolated from Biological Soil Crust.</title>
        <authorList>
            <person name="Kurbessoian T."/>
        </authorList>
    </citation>
    <scope>NUCLEOTIDE SEQUENCE [LARGE SCALE GENOMIC DNA]</scope>
    <source>
        <strain evidence="2 3">CCFEE 5522</strain>
    </source>
</reference>
<dbReference type="PANTHER" id="PTHR47843">
    <property type="entry name" value="BTB DOMAIN-CONTAINING PROTEIN-RELATED"/>
    <property type="match status" value="1"/>
</dbReference>
<dbReference type="SUPFAM" id="SSF54695">
    <property type="entry name" value="POZ domain"/>
    <property type="match status" value="1"/>
</dbReference>
<dbReference type="PANTHER" id="PTHR47843:SF2">
    <property type="entry name" value="BTB DOMAIN-CONTAINING PROTEIN"/>
    <property type="match status" value="1"/>
</dbReference>
<comment type="caution">
    <text evidence="2">The sequence shown here is derived from an EMBL/GenBank/DDBJ whole genome shotgun (WGS) entry which is preliminary data.</text>
</comment>